<dbReference type="EC" id="2.5.1.17" evidence="4"/>
<accession>A0A0G1N5T7</accession>
<gene>
    <name evidence="6" type="ORF">UX22_C0006G0040</name>
</gene>
<evidence type="ECO:0000256" key="1">
    <source>
        <dbReference type="ARBA" id="ARBA00022679"/>
    </source>
</evidence>
<dbReference type="Gene3D" id="1.20.1200.10">
    <property type="entry name" value="Cobalamin adenosyltransferase-like"/>
    <property type="match status" value="1"/>
</dbReference>
<evidence type="ECO:0000259" key="5">
    <source>
        <dbReference type="Pfam" id="PF01923"/>
    </source>
</evidence>
<comment type="catalytic activity">
    <reaction evidence="4">
        <text>2 cob(II)alamin + reduced [electron-transfer flavoprotein] + 2 ATP = 2 adenosylcob(III)alamin + 2 triphosphate + oxidized [electron-transfer flavoprotein] + 3 H(+)</text>
        <dbReference type="Rhea" id="RHEA:28671"/>
        <dbReference type="Rhea" id="RHEA-COMP:10685"/>
        <dbReference type="Rhea" id="RHEA-COMP:10686"/>
        <dbReference type="ChEBI" id="CHEBI:15378"/>
        <dbReference type="ChEBI" id="CHEBI:16304"/>
        <dbReference type="ChEBI" id="CHEBI:18036"/>
        <dbReference type="ChEBI" id="CHEBI:18408"/>
        <dbReference type="ChEBI" id="CHEBI:30616"/>
        <dbReference type="ChEBI" id="CHEBI:57692"/>
        <dbReference type="ChEBI" id="CHEBI:58307"/>
        <dbReference type="EC" id="2.5.1.17"/>
    </reaction>
</comment>
<dbReference type="SUPFAM" id="SSF89028">
    <property type="entry name" value="Cobalamin adenosyltransferase-like"/>
    <property type="match status" value="1"/>
</dbReference>
<dbReference type="InterPro" id="IPR036451">
    <property type="entry name" value="CblAdoTrfase-like_sf"/>
</dbReference>
<sequence length="189" mass="20627">MFFTGDGDGGESAVNNKKISKSHSLLELLGELDKLNSILGWCAVEAAAIDGAGNKKSSVIFGEMILKTQEIIFMAQSELGGAVFEINSKHRIEERHTEYAEGVIKIIDAELPQITKFIIAGGVELAARLDIARAKSRKVERLAVRCASDFPVSSASLKFFNRLSAMLFALARYANYVSGIEEQHPTYSV</sequence>
<comment type="pathway">
    <text evidence="4">Cofactor biosynthesis; adenosylcobalamin biosynthesis; adenosylcobalamin from cob(II)yrinate a,c-diamide: step 2/7.</text>
</comment>
<comment type="caution">
    <text evidence="6">The sequence shown here is derived from an EMBL/GenBank/DDBJ whole genome shotgun (WGS) entry which is preliminary data.</text>
</comment>
<keyword evidence="1 4" id="KW-0808">Transferase</keyword>
<organism evidence="6 7">
    <name type="scientific">Candidatus Jorgensenbacteria bacterium GW2011_GWA2_45_9</name>
    <dbReference type="NCBI Taxonomy" id="1618663"/>
    <lineage>
        <taxon>Bacteria</taxon>
        <taxon>Candidatus Joergenseniibacteriota</taxon>
    </lineage>
</organism>
<evidence type="ECO:0000256" key="4">
    <source>
        <dbReference type="RuleBase" id="RU366026"/>
    </source>
</evidence>
<dbReference type="GO" id="GO:0005524">
    <property type="term" value="F:ATP binding"/>
    <property type="evidence" value="ECO:0007669"/>
    <property type="project" value="UniProtKB-UniRule"/>
</dbReference>
<name>A0A0G1N5T7_9BACT</name>
<dbReference type="Pfam" id="PF01923">
    <property type="entry name" value="Cob_adeno_trans"/>
    <property type="match status" value="1"/>
</dbReference>
<comment type="catalytic activity">
    <reaction evidence="4">
        <text>2 cob(II)yrinate a,c diamide + reduced [electron-transfer flavoprotein] + 2 ATP = 2 adenosylcob(III)yrinate a,c-diamide + 2 triphosphate + oxidized [electron-transfer flavoprotein] + 3 H(+)</text>
        <dbReference type="Rhea" id="RHEA:11528"/>
        <dbReference type="Rhea" id="RHEA-COMP:10685"/>
        <dbReference type="Rhea" id="RHEA-COMP:10686"/>
        <dbReference type="ChEBI" id="CHEBI:15378"/>
        <dbReference type="ChEBI" id="CHEBI:18036"/>
        <dbReference type="ChEBI" id="CHEBI:30616"/>
        <dbReference type="ChEBI" id="CHEBI:57692"/>
        <dbReference type="ChEBI" id="CHEBI:58307"/>
        <dbReference type="ChEBI" id="CHEBI:58503"/>
        <dbReference type="ChEBI" id="CHEBI:58537"/>
        <dbReference type="EC" id="2.5.1.17"/>
    </reaction>
</comment>
<proteinExistence type="inferred from homology"/>
<evidence type="ECO:0000256" key="2">
    <source>
        <dbReference type="ARBA" id="ARBA00022741"/>
    </source>
</evidence>
<dbReference type="InterPro" id="IPR016030">
    <property type="entry name" value="CblAdoTrfase-like"/>
</dbReference>
<reference evidence="6 7" key="1">
    <citation type="journal article" date="2015" name="Nature">
        <title>rRNA introns, odd ribosomes, and small enigmatic genomes across a large radiation of phyla.</title>
        <authorList>
            <person name="Brown C.T."/>
            <person name="Hug L.A."/>
            <person name="Thomas B.C."/>
            <person name="Sharon I."/>
            <person name="Castelle C.J."/>
            <person name="Singh A."/>
            <person name="Wilkins M.J."/>
            <person name="Williams K.H."/>
            <person name="Banfield J.F."/>
        </authorList>
    </citation>
    <scope>NUCLEOTIDE SEQUENCE [LARGE SCALE GENOMIC DNA]</scope>
</reference>
<dbReference type="UniPathway" id="UPA00148">
    <property type="reaction ID" value="UER00233"/>
</dbReference>
<dbReference type="GO" id="GO:0008817">
    <property type="term" value="F:corrinoid adenosyltransferase activity"/>
    <property type="evidence" value="ECO:0007669"/>
    <property type="project" value="UniProtKB-UniRule"/>
</dbReference>
<feature type="domain" description="Cobalamin adenosyltransferase-like" evidence="5">
    <location>
        <begin position="3"/>
        <end position="174"/>
    </location>
</feature>
<keyword evidence="3 4" id="KW-0067">ATP-binding</keyword>
<evidence type="ECO:0000256" key="3">
    <source>
        <dbReference type="ARBA" id="ARBA00022840"/>
    </source>
</evidence>
<protein>
    <recommendedName>
        <fullName evidence="4">Corrinoid adenosyltransferase</fullName>
        <ecNumber evidence="4">2.5.1.17</ecNumber>
    </recommendedName>
    <alternativeName>
        <fullName evidence="4">Cob(II)alamin adenosyltransferase</fullName>
    </alternativeName>
    <alternativeName>
        <fullName evidence="4">Cob(II)yrinic acid a,c-diamide adenosyltransferase</fullName>
    </alternativeName>
    <alternativeName>
        <fullName evidence="4">Cobinamide/cobalamin adenosyltransferase</fullName>
    </alternativeName>
</protein>
<dbReference type="InterPro" id="IPR029499">
    <property type="entry name" value="PduO-typ"/>
</dbReference>
<comment type="similarity">
    <text evidence="4">Belongs to the Cob(I)alamin adenosyltransferase family.</text>
</comment>
<evidence type="ECO:0000313" key="7">
    <source>
        <dbReference type="Proteomes" id="UP000034727"/>
    </source>
</evidence>
<dbReference type="AlphaFoldDB" id="A0A0G1N5T7"/>
<dbReference type="PANTHER" id="PTHR12213:SF0">
    <property type="entry name" value="CORRINOID ADENOSYLTRANSFERASE MMAB"/>
    <property type="match status" value="1"/>
</dbReference>
<dbReference type="PANTHER" id="PTHR12213">
    <property type="entry name" value="CORRINOID ADENOSYLTRANSFERASE"/>
    <property type="match status" value="1"/>
</dbReference>
<dbReference type="GO" id="GO:0009236">
    <property type="term" value="P:cobalamin biosynthetic process"/>
    <property type="evidence" value="ECO:0007669"/>
    <property type="project" value="UniProtKB-UniRule"/>
</dbReference>
<dbReference type="EMBL" id="LCLJ01000006">
    <property type="protein sequence ID" value="KKU15632.1"/>
    <property type="molecule type" value="Genomic_DNA"/>
</dbReference>
<keyword evidence="4" id="KW-0169">Cobalamin biosynthesis</keyword>
<dbReference type="Proteomes" id="UP000034727">
    <property type="component" value="Unassembled WGS sequence"/>
</dbReference>
<keyword evidence="2 4" id="KW-0547">Nucleotide-binding</keyword>
<evidence type="ECO:0000313" key="6">
    <source>
        <dbReference type="EMBL" id="KKU15632.1"/>
    </source>
</evidence>